<dbReference type="InterPro" id="IPR050620">
    <property type="entry name" value="Thioredoxin_H-type-like"/>
</dbReference>
<evidence type="ECO:0000313" key="3">
    <source>
        <dbReference type="Proteomes" id="UP001203297"/>
    </source>
</evidence>
<accession>A0AAD4QH48</accession>
<evidence type="ECO:0000259" key="1">
    <source>
        <dbReference type="PROSITE" id="PS51352"/>
    </source>
</evidence>
<dbReference type="EMBL" id="WTXG01000215">
    <property type="protein sequence ID" value="KAI0290533.1"/>
    <property type="molecule type" value="Genomic_DNA"/>
</dbReference>
<protein>
    <submittedName>
        <fullName evidence="2">Thioredoxin-like protein</fullName>
    </submittedName>
</protein>
<dbReference type="PROSITE" id="PS00194">
    <property type="entry name" value="THIOREDOXIN_1"/>
    <property type="match status" value="1"/>
</dbReference>
<gene>
    <name evidence="2" type="ORF">B0F90DRAFT_1785229</name>
</gene>
<keyword evidence="3" id="KW-1185">Reference proteome</keyword>
<name>A0AAD4QH48_9AGAM</name>
<dbReference type="InterPro" id="IPR013766">
    <property type="entry name" value="Thioredoxin_domain"/>
</dbReference>
<sequence length="145" mass="16406">MTVFNITSLDQFNSVINGDRVSVIYFWAYWCGPCRGVTPIFNNFADSGSFSGVDFYRVDIDNAQDVVQHVGGQTVGFILVLHAHTRISTYILKYILYIPRTVNLRAQQIPGFYAYQRGRKLGELIGAQEAELQVRNARHSPEGTR</sequence>
<dbReference type="PROSITE" id="PS51352">
    <property type="entry name" value="THIOREDOXIN_2"/>
    <property type="match status" value="1"/>
</dbReference>
<reference evidence="2" key="1">
    <citation type="journal article" date="2022" name="New Phytol.">
        <title>Evolutionary transition to the ectomycorrhizal habit in the genomes of a hyperdiverse lineage of mushroom-forming fungi.</title>
        <authorList>
            <person name="Looney B."/>
            <person name="Miyauchi S."/>
            <person name="Morin E."/>
            <person name="Drula E."/>
            <person name="Courty P.E."/>
            <person name="Kohler A."/>
            <person name="Kuo A."/>
            <person name="LaButti K."/>
            <person name="Pangilinan J."/>
            <person name="Lipzen A."/>
            <person name="Riley R."/>
            <person name="Andreopoulos W."/>
            <person name="He G."/>
            <person name="Johnson J."/>
            <person name="Nolan M."/>
            <person name="Tritt A."/>
            <person name="Barry K.W."/>
            <person name="Grigoriev I.V."/>
            <person name="Nagy L.G."/>
            <person name="Hibbett D."/>
            <person name="Henrissat B."/>
            <person name="Matheny P.B."/>
            <person name="Labbe J."/>
            <person name="Martin F.M."/>
        </authorList>
    </citation>
    <scope>NUCLEOTIDE SEQUENCE</scope>
    <source>
        <strain evidence="2">BPL690</strain>
    </source>
</reference>
<dbReference type="PANTHER" id="PTHR10438:SF468">
    <property type="entry name" value="THIOREDOXIN-1-RELATED"/>
    <property type="match status" value="1"/>
</dbReference>
<organism evidence="2 3">
    <name type="scientific">Multifurca ochricompacta</name>
    <dbReference type="NCBI Taxonomy" id="376703"/>
    <lineage>
        <taxon>Eukaryota</taxon>
        <taxon>Fungi</taxon>
        <taxon>Dikarya</taxon>
        <taxon>Basidiomycota</taxon>
        <taxon>Agaricomycotina</taxon>
        <taxon>Agaricomycetes</taxon>
        <taxon>Russulales</taxon>
        <taxon>Russulaceae</taxon>
        <taxon>Multifurca</taxon>
    </lineage>
</organism>
<dbReference type="Pfam" id="PF00085">
    <property type="entry name" value="Thioredoxin"/>
    <property type="match status" value="1"/>
</dbReference>
<dbReference type="SUPFAM" id="SSF52833">
    <property type="entry name" value="Thioredoxin-like"/>
    <property type="match status" value="1"/>
</dbReference>
<dbReference type="InterPro" id="IPR017937">
    <property type="entry name" value="Thioredoxin_CS"/>
</dbReference>
<comment type="caution">
    <text evidence="2">The sequence shown here is derived from an EMBL/GenBank/DDBJ whole genome shotgun (WGS) entry which is preliminary data.</text>
</comment>
<dbReference type="InterPro" id="IPR036249">
    <property type="entry name" value="Thioredoxin-like_sf"/>
</dbReference>
<dbReference type="Gene3D" id="3.40.30.10">
    <property type="entry name" value="Glutaredoxin"/>
    <property type="match status" value="1"/>
</dbReference>
<feature type="domain" description="Thioredoxin" evidence="1">
    <location>
        <begin position="1"/>
        <end position="145"/>
    </location>
</feature>
<dbReference type="AlphaFoldDB" id="A0AAD4QH48"/>
<dbReference type="CDD" id="cd02947">
    <property type="entry name" value="TRX_family"/>
    <property type="match status" value="1"/>
</dbReference>
<dbReference type="PANTHER" id="PTHR10438">
    <property type="entry name" value="THIOREDOXIN"/>
    <property type="match status" value="1"/>
</dbReference>
<dbReference type="Proteomes" id="UP001203297">
    <property type="component" value="Unassembled WGS sequence"/>
</dbReference>
<evidence type="ECO:0000313" key="2">
    <source>
        <dbReference type="EMBL" id="KAI0290533.1"/>
    </source>
</evidence>
<proteinExistence type="predicted"/>